<dbReference type="InterPro" id="IPR001075">
    <property type="entry name" value="NIF_FeS_clus_asmbl_NifU_C"/>
</dbReference>
<evidence type="ECO:0000313" key="5">
    <source>
        <dbReference type="Proteomes" id="UP000630097"/>
    </source>
</evidence>
<evidence type="ECO:0000259" key="3">
    <source>
        <dbReference type="Pfam" id="PF01106"/>
    </source>
</evidence>
<dbReference type="GO" id="GO:0016226">
    <property type="term" value="P:iron-sulfur cluster assembly"/>
    <property type="evidence" value="ECO:0007669"/>
    <property type="project" value="InterPro"/>
</dbReference>
<comment type="caution">
    <text evidence="4">The sequence shown here is derived from an EMBL/GenBank/DDBJ whole genome shotgun (WGS) entry which is preliminary data.</text>
</comment>
<dbReference type="AlphaFoldDB" id="A0A8J3VAV2"/>
<feature type="compositionally biased region" description="Low complexity" evidence="2">
    <location>
        <begin position="185"/>
        <end position="201"/>
    </location>
</feature>
<dbReference type="RefSeq" id="WP_203886844.1">
    <property type="nucleotide sequence ID" value="NZ_BAABHH010000027.1"/>
</dbReference>
<evidence type="ECO:0000256" key="1">
    <source>
        <dbReference type="ARBA" id="ARBA00049958"/>
    </source>
</evidence>
<name>A0A8J3VAV2_9ACTN</name>
<reference evidence="4 5" key="1">
    <citation type="submission" date="2021-01" db="EMBL/GenBank/DDBJ databases">
        <title>Whole genome shotgun sequence of Planotetraspora kaengkrachanensis NBRC 104272.</title>
        <authorList>
            <person name="Komaki H."/>
            <person name="Tamura T."/>
        </authorList>
    </citation>
    <scope>NUCLEOTIDE SEQUENCE [LARGE SCALE GENOMIC DNA]</scope>
    <source>
        <strain evidence="4 5">NBRC 104272</strain>
    </source>
</reference>
<dbReference type="Proteomes" id="UP000630097">
    <property type="component" value="Unassembled WGS sequence"/>
</dbReference>
<dbReference type="Gene3D" id="3.30.300.130">
    <property type="entry name" value="Fe-S cluster assembly (FSCA)"/>
    <property type="match status" value="1"/>
</dbReference>
<feature type="compositionally biased region" description="Pro residues" evidence="2">
    <location>
        <begin position="220"/>
        <end position="231"/>
    </location>
</feature>
<evidence type="ECO:0000256" key="2">
    <source>
        <dbReference type="SAM" id="MobiDB-lite"/>
    </source>
</evidence>
<dbReference type="InterPro" id="IPR034904">
    <property type="entry name" value="FSCA_dom_sf"/>
</dbReference>
<accession>A0A8J3VAV2</accession>
<organism evidence="4 5">
    <name type="scientific">Planotetraspora kaengkrachanensis</name>
    <dbReference type="NCBI Taxonomy" id="575193"/>
    <lineage>
        <taxon>Bacteria</taxon>
        <taxon>Bacillati</taxon>
        <taxon>Actinomycetota</taxon>
        <taxon>Actinomycetes</taxon>
        <taxon>Streptosporangiales</taxon>
        <taxon>Streptosporangiaceae</taxon>
        <taxon>Planotetraspora</taxon>
    </lineage>
</organism>
<sequence length="231" mass="23940">MPEGSDHDNTAGTGEPPVDINAVDVHAAGARVEALIAELGSPDTRAKAEELVRVLVGLYGEALERVMRIVTGAEAADVLHRLTTDDLVSGLLIVHDLHPLGTADRVLAALEEVRPHLGLHDGGVELLGVDPAGVVRLRLEGTCHGCPSSRLTVAGAIERAIIRLAPEVTRVDVDGLDDLDEHAGHGAVHGSSHVNGSADGSADGGGRAADRPLLQIQRRPPGPCPVPEEVA</sequence>
<comment type="function">
    <text evidence="1">May be involved in the formation or repair of [Fe-S] clusters present in iron-sulfur proteins.</text>
</comment>
<feature type="region of interest" description="Disordered" evidence="2">
    <location>
        <begin position="182"/>
        <end position="231"/>
    </location>
</feature>
<dbReference type="GO" id="GO:0051536">
    <property type="term" value="F:iron-sulfur cluster binding"/>
    <property type="evidence" value="ECO:0007669"/>
    <property type="project" value="InterPro"/>
</dbReference>
<evidence type="ECO:0000313" key="4">
    <source>
        <dbReference type="EMBL" id="GIG83546.1"/>
    </source>
</evidence>
<proteinExistence type="predicted"/>
<dbReference type="EMBL" id="BONV01000041">
    <property type="protein sequence ID" value="GIG83546.1"/>
    <property type="molecule type" value="Genomic_DNA"/>
</dbReference>
<dbReference type="Pfam" id="PF01106">
    <property type="entry name" value="NifU"/>
    <property type="match status" value="1"/>
</dbReference>
<keyword evidence="5" id="KW-1185">Reference proteome</keyword>
<feature type="domain" description="NIF system FeS cluster assembly NifU C-terminal" evidence="3">
    <location>
        <begin position="108"/>
        <end position="171"/>
    </location>
</feature>
<gene>
    <name evidence="4" type="ORF">Pka01_66730</name>
</gene>
<dbReference type="PANTHER" id="PTHR11178">
    <property type="entry name" value="IRON-SULFUR CLUSTER SCAFFOLD PROTEIN NFU-RELATED"/>
    <property type="match status" value="1"/>
</dbReference>
<protein>
    <recommendedName>
        <fullName evidence="3">NIF system FeS cluster assembly NifU C-terminal domain-containing protein</fullName>
    </recommendedName>
</protein>
<dbReference type="SUPFAM" id="SSF117916">
    <property type="entry name" value="Fe-S cluster assembly (FSCA) domain-like"/>
    <property type="match status" value="1"/>
</dbReference>
<dbReference type="GO" id="GO:0005506">
    <property type="term" value="F:iron ion binding"/>
    <property type="evidence" value="ECO:0007669"/>
    <property type="project" value="InterPro"/>
</dbReference>